<dbReference type="InterPro" id="IPR003544">
    <property type="entry name" value="Cyt_c_biogenesis_CcmB"/>
</dbReference>
<organism evidence="14 15">
    <name type="scientific">Devosia oryzisoli</name>
    <dbReference type="NCBI Taxonomy" id="2774138"/>
    <lineage>
        <taxon>Bacteria</taxon>
        <taxon>Pseudomonadati</taxon>
        <taxon>Pseudomonadota</taxon>
        <taxon>Alphaproteobacteria</taxon>
        <taxon>Hyphomicrobiales</taxon>
        <taxon>Devosiaceae</taxon>
        <taxon>Devosia</taxon>
    </lineage>
</organism>
<evidence type="ECO:0000256" key="8">
    <source>
        <dbReference type="ARBA" id="ARBA00022692"/>
    </source>
</evidence>
<evidence type="ECO:0000256" key="4">
    <source>
        <dbReference type="ARBA" id="ARBA00016452"/>
    </source>
</evidence>
<comment type="function">
    <text evidence="1 12">Required for the export of heme to the periplasm for the biogenesis of c-type cytochromes.</text>
</comment>
<evidence type="ECO:0000256" key="7">
    <source>
        <dbReference type="ARBA" id="ARBA00022519"/>
    </source>
</evidence>
<comment type="subcellular location">
    <subcellularLocation>
        <location evidence="2">Cell inner membrane</location>
        <topology evidence="2">Multi-pass membrane protein</topology>
    </subcellularLocation>
</comment>
<dbReference type="Proteomes" id="UP000654108">
    <property type="component" value="Unassembled WGS sequence"/>
</dbReference>
<dbReference type="InterPro" id="IPR026031">
    <property type="entry name" value="Cyt_c_CcmB_bac"/>
</dbReference>
<dbReference type="PANTHER" id="PTHR30070:SF1">
    <property type="entry name" value="CYTOCHROME C BIOGENESIS B-RELATED"/>
    <property type="match status" value="1"/>
</dbReference>
<gene>
    <name evidence="14" type="primary">ccmB</name>
    <name evidence="14" type="ORF">IC608_13650</name>
</gene>
<evidence type="ECO:0000256" key="5">
    <source>
        <dbReference type="ARBA" id="ARBA00022448"/>
    </source>
</evidence>
<keyword evidence="8 13" id="KW-0812">Transmembrane</keyword>
<dbReference type="PRINTS" id="PR01414">
    <property type="entry name" value="CCMBBIOGNSIS"/>
</dbReference>
<keyword evidence="5 12" id="KW-0813">Transport</keyword>
<dbReference type="PIRSF" id="PIRSF002764">
    <property type="entry name" value="CcmB"/>
    <property type="match status" value="1"/>
</dbReference>
<evidence type="ECO:0000313" key="14">
    <source>
        <dbReference type="EMBL" id="MBD8066516.1"/>
    </source>
</evidence>
<protein>
    <recommendedName>
        <fullName evidence="4 12">Heme exporter protein B</fullName>
    </recommendedName>
</protein>
<dbReference type="Pfam" id="PF03379">
    <property type="entry name" value="CcmB"/>
    <property type="match status" value="1"/>
</dbReference>
<evidence type="ECO:0000256" key="2">
    <source>
        <dbReference type="ARBA" id="ARBA00004429"/>
    </source>
</evidence>
<comment type="caution">
    <text evidence="14">The sequence shown here is derived from an EMBL/GenBank/DDBJ whole genome shotgun (WGS) entry which is preliminary data.</text>
</comment>
<dbReference type="GO" id="GO:0015232">
    <property type="term" value="F:heme transmembrane transporter activity"/>
    <property type="evidence" value="ECO:0007669"/>
    <property type="project" value="InterPro"/>
</dbReference>
<keyword evidence="15" id="KW-1185">Reference proteome</keyword>
<evidence type="ECO:0000256" key="10">
    <source>
        <dbReference type="ARBA" id="ARBA00022989"/>
    </source>
</evidence>
<evidence type="ECO:0000256" key="12">
    <source>
        <dbReference type="PIRNR" id="PIRNR002764"/>
    </source>
</evidence>
<keyword evidence="10 13" id="KW-1133">Transmembrane helix</keyword>
<keyword evidence="7 12" id="KW-0997">Cell inner membrane</keyword>
<evidence type="ECO:0000256" key="1">
    <source>
        <dbReference type="ARBA" id="ARBA00002442"/>
    </source>
</evidence>
<reference evidence="14" key="1">
    <citation type="submission" date="2020-09" db="EMBL/GenBank/DDBJ databases">
        <title>Genome seq and assembly of Devosia sp.</title>
        <authorList>
            <person name="Chhetri G."/>
        </authorList>
    </citation>
    <scope>NUCLEOTIDE SEQUENCE</scope>
    <source>
        <strain evidence="14">PTR5</strain>
    </source>
</reference>
<dbReference type="GO" id="GO:0005886">
    <property type="term" value="C:plasma membrane"/>
    <property type="evidence" value="ECO:0007669"/>
    <property type="project" value="UniProtKB-SubCell"/>
</dbReference>
<evidence type="ECO:0000256" key="6">
    <source>
        <dbReference type="ARBA" id="ARBA00022475"/>
    </source>
</evidence>
<feature type="transmembrane region" description="Helical" evidence="13">
    <location>
        <begin position="12"/>
        <end position="40"/>
    </location>
</feature>
<keyword evidence="11 12" id="KW-0472">Membrane</keyword>
<accession>A0A927FYN1</accession>
<dbReference type="GO" id="GO:0017004">
    <property type="term" value="P:cytochrome complex assembly"/>
    <property type="evidence" value="ECO:0007669"/>
    <property type="project" value="UniProtKB-KW"/>
</dbReference>
<evidence type="ECO:0000256" key="13">
    <source>
        <dbReference type="SAM" id="Phobius"/>
    </source>
</evidence>
<dbReference type="EMBL" id="JACYFU010000003">
    <property type="protein sequence ID" value="MBD8066516.1"/>
    <property type="molecule type" value="Genomic_DNA"/>
</dbReference>
<feature type="transmembrane region" description="Helical" evidence="13">
    <location>
        <begin position="131"/>
        <end position="153"/>
    </location>
</feature>
<feature type="transmembrane region" description="Helical" evidence="13">
    <location>
        <begin position="160"/>
        <end position="184"/>
    </location>
</feature>
<sequence>MRGFLAVLWRDLRLALGGSGDVLTIVLFFVITGAITPFAVGPDQALLSRIAPGIVWIAAFLAMLLGLDRLFRPDQEDGTLALYRLADVPLAAVVAAKVIVHWLTAALPLIVASPLLAVLLAMDFPTFARTVVSLLLGTPALAAFGAIGAAVTVTTRRGGLLAPILIAPLCVPVLIFGVGAIAMGGGPDQAGAALLFLAALSLTALALSPFAAALAIDWGEE</sequence>
<evidence type="ECO:0000256" key="9">
    <source>
        <dbReference type="ARBA" id="ARBA00022748"/>
    </source>
</evidence>
<feature type="transmembrane region" description="Helical" evidence="13">
    <location>
        <begin position="88"/>
        <end position="111"/>
    </location>
</feature>
<dbReference type="RefSeq" id="WP_191776554.1">
    <property type="nucleotide sequence ID" value="NZ_JACYFU010000003.1"/>
</dbReference>
<dbReference type="GO" id="GO:1903607">
    <property type="term" value="P:cytochrome c biosynthetic process"/>
    <property type="evidence" value="ECO:0007669"/>
    <property type="project" value="TreeGrafter"/>
</dbReference>
<evidence type="ECO:0000256" key="11">
    <source>
        <dbReference type="ARBA" id="ARBA00023136"/>
    </source>
</evidence>
<feature type="transmembrane region" description="Helical" evidence="13">
    <location>
        <begin position="46"/>
        <end position="67"/>
    </location>
</feature>
<proteinExistence type="inferred from homology"/>
<name>A0A927FYN1_9HYPH</name>
<keyword evidence="9 12" id="KW-0201">Cytochrome c-type biogenesis</keyword>
<dbReference type="PANTHER" id="PTHR30070">
    <property type="entry name" value="HEME EXPORTER PROTEIN B"/>
    <property type="match status" value="1"/>
</dbReference>
<evidence type="ECO:0000256" key="3">
    <source>
        <dbReference type="ARBA" id="ARBA00010544"/>
    </source>
</evidence>
<comment type="similarity">
    <text evidence="3 12">Belongs to the CcmB/CycW/HelB family.</text>
</comment>
<keyword evidence="6 12" id="KW-1003">Cell membrane</keyword>
<feature type="transmembrane region" description="Helical" evidence="13">
    <location>
        <begin position="190"/>
        <end position="216"/>
    </location>
</feature>
<dbReference type="NCBIfam" id="TIGR01190">
    <property type="entry name" value="ccmB"/>
    <property type="match status" value="1"/>
</dbReference>
<evidence type="ECO:0000313" key="15">
    <source>
        <dbReference type="Proteomes" id="UP000654108"/>
    </source>
</evidence>
<dbReference type="AlphaFoldDB" id="A0A927FYN1"/>